<evidence type="ECO:0000313" key="1">
    <source>
        <dbReference type="EMBL" id="VDK66878.1"/>
    </source>
</evidence>
<dbReference type="AlphaFoldDB" id="A0A3P6TLI1"/>
<dbReference type="OrthoDB" id="5869247at2759"/>
<proteinExistence type="predicted"/>
<protein>
    <submittedName>
        <fullName evidence="1">Uncharacterized protein</fullName>
    </submittedName>
</protein>
<dbReference type="Proteomes" id="UP000271889">
    <property type="component" value="Unassembled WGS sequence"/>
</dbReference>
<reference evidence="1 2" key="1">
    <citation type="submission" date="2018-11" db="EMBL/GenBank/DDBJ databases">
        <authorList>
            <consortium name="Pathogen Informatics"/>
        </authorList>
    </citation>
    <scope>NUCLEOTIDE SEQUENCE [LARGE SCALE GENOMIC DNA]</scope>
</reference>
<organism evidence="1 2">
    <name type="scientific">Cylicostephanus goldi</name>
    <name type="common">Nematode worm</name>
    <dbReference type="NCBI Taxonomy" id="71465"/>
    <lineage>
        <taxon>Eukaryota</taxon>
        <taxon>Metazoa</taxon>
        <taxon>Ecdysozoa</taxon>
        <taxon>Nematoda</taxon>
        <taxon>Chromadorea</taxon>
        <taxon>Rhabditida</taxon>
        <taxon>Rhabditina</taxon>
        <taxon>Rhabditomorpha</taxon>
        <taxon>Strongyloidea</taxon>
        <taxon>Strongylidae</taxon>
        <taxon>Cylicostephanus</taxon>
    </lineage>
</organism>
<keyword evidence="2" id="KW-1185">Reference proteome</keyword>
<gene>
    <name evidence="1" type="ORF">CGOC_LOCUS6245</name>
</gene>
<sequence length="87" mass="10346">MLSDIFGEFVIDDDDVKDCVQFCTPEQYTAEIHDKGWFLAQSSSKNRTDDEKRELVYHRAAYHHYHKQFEDAVKVYFSIQCIFLFQG</sequence>
<evidence type="ECO:0000313" key="2">
    <source>
        <dbReference type="Proteomes" id="UP000271889"/>
    </source>
</evidence>
<accession>A0A3P6TLI1</accession>
<name>A0A3P6TLI1_CYLGO</name>
<dbReference type="EMBL" id="UYRV01020035">
    <property type="protein sequence ID" value="VDK66878.1"/>
    <property type="molecule type" value="Genomic_DNA"/>
</dbReference>